<keyword evidence="3 6" id="KW-1133">Transmembrane helix</keyword>
<evidence type="ECO:0000256" key="2">
    <source>
        <dbReference type="ARBA" id="ARBA00022692"/>
    </source>
</evidence>
<evidence type="ECO:0000256" key="1">
    <source>
        <dbReference type="ARBA" id="ARBA00004141"/>
    </source>
</evidence>
<accession>A0A1H8DQ95</accession>
<dbReference type="Proteomes" id="UP000199372">
    <property type="component" value="Unassembled WGS sequence"/>
</dbReference>
<evidence type="ECO:0000256" key="3">
    <source>
        <dbReference type="ARBA" id="ARBA00022989"/>
    </source>
</evidence>
<feature type="transmembrane region" description="Helical" evidence="6">
    <location>
        <begin position="94"/>
        <end position="114"/>
    </location>
</feature>
<feature type="transmembrane region" description="Helical" evidence="6">
    <location>
        <begin position="21"/>
        <end position="42"/>
    </location>
</feature>
<keyword evidence="8" id="KW-1185">Reference proteome</keyword>
<evidence type="ECO:0000256" key="4">
    <source>
        <dbReference type="ARBA" id="ARBA00023136"/>
    </source>
</evidence>
<feature type="transmembrane region" description="Helical" evidence="6">
    <location>
        <begin position="196"/>
        <end position="214"/>
    </location>
</feature>
<dbReference type="GO" id="GO:0016020">
    <property type="term" value="C:membrane"/>
    <property type="evidence" value="ECO:0007669"/>
    <property type="project" value="UniProtKB-SubCell"/>
</dbReference>
<evidence type="ECO:0000256" key="6">
    <source>
        <dbReference type="SAM" id="Phobius"/>
    </source>
</evidence>
<dbReference type="InterPro" id="IPR004254">
    <property type="entry name" value="AdipoR/HlyIII-related"/>
</dbReference>
<sequence>MTRLQRYCPRYAVERRTDAAVHYLGLGLALAAVPTLIVLAVLRRGDAPTVTAVTVYGLSLVAMLGASAIYNITGRHRWTKVLKRLDHSAIYLKIAGSFTPLVALTGGAGVPFLAGLWGAALGGTSLKMLAPDRMRWLGLALYLGMGWVGIWLGWDVFTALSPAGMWLIGLGGCLYTLGVIFFLWERLPYHTTIWHSFVLVASGLIYAAITVEVLRELEPELIAETIAPVLF</sequence>
<keyword evidence="5" id="KW-0479">Metal-binding</keyword>
<evidence type="ECO:0000313" key="8">
    <source>
        <dbReference type="Proteomes" id="UP000199372"/>
    </source>
</evidence>
<keyword evidence="2 6" id="KW-0812">Transmembrane</keyword>
<comment type="subcellular location">
    <subcellularLocation>
        <location evidence="1">Membrane</location>
        <topology evidence="1">Multi-pass membrane protein</topology>
    </subcellularLocation>
</comment>
<dbReference type="Pfam" id="PF03006">
    <property type="entry name" value="HlyIII"/>
    <property type="match status" value="1"/>
</dbReference>
<evidence type="ECO:0000256" key="5">
    <source>
        <dbReference type="PIRSR" id="PIRSR604254-1"/>
    </source>
</evidence>
<dbReference type="PANTHER" id="PTHR20855">
    <property type="entry name" value="ADIPOR/PROGESTIN RECEPTOR-RELATED"/>
    <property type="match status" value="1"/>
</dbReference>
<name>A0A1H8DQ95_9RHOB</name>
<protein>
    <submittedName>
        <fullName evidence="7">Hemolysin III</fullName>
    </submittedName>
</protein>
<feature type="binding site" evidence="5">
    <location>
        <position position="195"/>
    </location>
    <ligand>
        <name>Zn(2+)</name>
        <dbReference type="ChEBI" id="CHEBI:29105"/>
    </ligand>
</feature>
<dbReference type="RefSeq" id="WP_091844735.1">
    <property type="nucleotide sequence ID" value="NZ_FOCM01000002.1"/>
</dbReference>
<dbReference type="AlphaFoldDB" id="A0A1H8DQ95"/>
<dbReference type="PANTHER" id="PTHR20855:SF3">
    <property type="entry name" value="LD03007P"/>
    <property type="match status" value="1"/>
</dbReference>
<evidence type="ECO:0000313" key="7">
    <source>
        <dbReference type="EMBL" id="SEN09419.1"/>
    </source>
</evidence>
<dbReference type="GO" id="GO:0046872">
    <property type="term" value="F:metal ion binding"/>
    <property type="evidence" value="ECO:0007669"/>
    <property type="project" value="UniProtKB-KW"/>
</dbReference>
<proteinExistence type="predicted"/>
<dbReference type="OrthoDB" id="9813689at2"/>
<feature type="transmembrane region" description="Helical" evidence="6">
    <location>
        <begin position="134"/>
        <end position="154"/>
    </location>
</feature>
<keyword evidence="5" id="KW-0862">Zinc</keyword>
<feature type="transmembrane region" description="Helical" evidence="6">
    <location>
        <begin position="54"/>
        <end position="73"/>
    </location>
</feature>
<reference evidence="8" key="1">
    <citation type="submission" date="2016-10" db="EMBL/GenBank/DDBJ databases">
        <authorList>
            <person name="Varghese N."/>
            <person name="Submissions S."/>
        </authorList>
    </citation>
    <scope>NUCLEOTIDE SEQUENCE [LARGE SCALE GENOMIC DNA]</scope>
    <source>
        <strain evidence="8">DSM 26893</strain>
    </source>
</reference>
<keyword evidence="4 6" id="KW-0472">Membrane</keyword>
<dbReference type="EMBL" id="FOCM01000002">
    <property type="protein sequence ID" value="SEN09419.1"/>
    <property type="molecule type" value="Genomic_DNA"/>
</dbReference>
<organism evidence="7 8">
    <name type="scientific">Palleronia pelagia</name>
    <dbReference type="NCBI Taxonomy" id="387096"/>
    <lineage>
        <taxon>Bacteria</taxon>
        <taxon>Pseudomonadati</taxon>
        <taxon>Pseudomonadota</taxon>
        <taxon>Alphaproteobacteria</taxon>
        <taxon>Rhodobacterales</taxon>
        <taxon>Roseobacteraceae</taxon>
        <taxon>Palleronia</taxon>
    </lineage>
</organism>
<feature type="transmembrane region" description="Helical" evidence="6">
    <location>
        <begin position="166"/>
        <end position="184"/>
    </location>
</feature>
<gene>
    <name evidence="7" type="ORF">SAMN04488011_102433</name>
</gene>